<evidence type="ECO:0000313" key="3">
    <source>
        <dbReference type="Proteomes" id="UP000241769"/>
    </source>
</evidence>
<dbReference type="Proteomes" id="UP000241769">
    <property type="component" value="Unassembled WGS sequence"/>
</dbReference>
<keyword evidence="3" id="KW-1185">Reference proteome</keyword>
<evidence type="ECO:0008006" key="4">
    <source>
        <dbReference type="Google" id="ProtNLM"/>
    </source>
</evidence>
<sequence>MMIPFLILLVGSVALGLASWIVSFPWKESVSKRREEVALLFEENYIGSWRFEPQTWRDFVKHHFQWKEKLMWIAIVLIVFPAPMSPTLALSSPSLSPHLCASALIIYTFLYPRFEEEVYTPWSLQPATKGPDFTAYSLMSVNLQEKMMDTTVLRLETKTRDNVEYLLIEVPVPDQFVQNVKQWVKVLAEGYTDDV</sequence>
<keyword evidence="1" id="KW-0812">Transmembrane</keyword>
<keyword evidence="1" id="KW-1133">Transmembrane helix</keyword>
<gene>
    <name evidence="2" type="ORF">PROFUN_05441</name>
</gene>
<comment type="caution">
    <text evidence="2">The sequence shown here is derived from an EMBL/GenBank/DDBJ whole genome shotgun (WGS) entry which is preliminary data.</text>
</comment>
<proteinExistence type="predicted"/>
<dbReference type="InParanoid" id="A0A2P6NQT0"/>
<dbReference type="EMBL" id="MDYQ01000033">
    <property type="protein sequence ID" value="PRP86300.1"/>
    <property type="molecule type" value="Genomic_DNA"/>
</dbReference>
<keyword evidence="1" id="KW-0472">Membrane</keyword>
<name>A0A2P6NQT0_9EUKA</name>
<evidence type="ECO:0000256" key="1">
    <source>
        <dbReference type="SAM" id="Phobius"/>
    </source>
</evidence>
<organism evidence="2 3">
    <name type="scientific">Planoprotostelium fungivorum</name>
    <dbReference type="NCBI Taxonomy" id="1890364"/>
    <lineage>
        <taxon>Eukaryota</taxon>
        <taxon>Amoebozoa</taxon>
        <taxon>Evosea</taxon>
        <taxon>Variosea</taxon>
        <taxon>Cavosteliida</taxon>
        <taxon>Cavosteliaceae</taxon>
        <taxon>Planoprotostelium</taxon>
    </lineage>
</organism>
<reference evidence="2 3" key="1">
    <citation type="journal article" date="2018" name="Genome Biol. Evol.">
        <title>Multiple Roots of Fruiting Body Formation in Amoebozoa.</title>
        <authorList>
            <person name="Hillmann F."/>
            <person name="Forbes G."/>
            <person name="Novohradska S."/>
            <person name="Ferling I."/>
            <person name="Riege K."/>
            <person name="Groth M."/>
            <person name="Westermann M."/>
            <person name="Marz M."/>
            <person name="Spaller T."/>
            <person name="Winckler T."/>
            <person name="Schaap P."/>
            <person name="Glockner G."/>
        </authorList>
    </citation>
    <scope>NUCLEOTIDE SEQUENCE [LARGE SCALE GENOMIC DNA]</scope>
    <source>
        <strain evidence="2 3">Jena</strain>
    </source>
</reference>
<dbReference type="AlphaFoldDB" id="A0A2P6NQT0"/>
<feature type="transmembrane region" description="Helical" evidence="1">
    <location>
        <begin position="70"/>
        <end position="89"/>
    </location>
</feature>
<protein>
    <recommendedName>
        <fullName evidence="4">Transmembrane protein</fullName>
    </recommendedName>
</protein>
<accession>A0A2P6NQT0</accession>
<feature type="transmembrane region" description="Helical" evidence="1">
    <location>
        <begin position="6"/>
        <end position="26"/>
    </location>
</feature>
<evidence type="ECO:0000313" key="2">
    <source>
        <dbReference type="EMBL" id="PRP86300.1"/>
    </source>
</evidence>